<comment type="pathway">
    <text evidence="2">Secondary metabolite biosynthesis.</text>
</comment>
<keyword evidence="11" id="KW-1185">Reference proteome</keyword>
<comment type="similarity">
    <text evidence="3">Belongs to the wax synthase family.</text>
</comment>
<feature type="transmembrane region" description="Helical" evidence="8">
    <location>
        <begin position="404"/>
        <end position="425"/>
    </location>
</feature>
<feature type="transmembrane region" description="Helical" evidence="8">
    <location>
        <begin position="71"/>
        <end position="92"/>
    </location>
</feature>
<sequence length="516" mass="61690">MTYAQELPLEEFSSSIMISSFKTFFSYLDFFLSRLNDFVPQTFSLPIYFILIYSFQFSLIFLSLSPPKSSFHYYLIYLVLLIYFILPLNYGYHYSCTIQGIIPVTVISYTWKMLIWLRECEKSSAKDDKIVKPYYHSLFWWRKSSFTIINNNQENCFNERTNQKVKDVSKDVSKDTLKNISKVTSKVIASSNQNQDINIPVISSRYVFIRLISFIKLTIIQEFWLILVEYYMPDEIPNTPYPIRVYKYFTSSESFDSNQKTFLTLSYAFYCVIYSGIIYWNMIWIYEIYLFIASCLLYYIQSTKKLSNSIFSSSFIIPYPYNKLLIKLKISKNYSSLLEQWLYHFLFFTNPLFDSPYLSCSPSEFWSKRWHSLYRDCFVELGYLPCKKFIINYYPSFLPYKKELSHIVGTFGGFLWSCIFHEYVIQSLFGSANGEHFTFFLFHGILTIYWEIITTPLFRKTIFDQKRYYYVKKVVGFILWNSILILSAPWFAEPYIRAKHYYCYPHFGCDKGYKGH</sequence>
<evidence type="ECO:0000259" key="9">
    <source>
        <dbReference type="Pfam" id="PF13813"/>
    </source>
</evidence>
<dbReference type="Pfam" id="PF13813">
    <property type="entry name" value="MBOAT_2"/>
    <property type="match status" value="1"/>
</dbReference>
<dbReference type="PANTHER" id="PTHR31595:SF57">
    <property type="entry name" value="OS04G0481900 PROTEIN"/>
    <property type="match status" value="1"/>
</dbReference>
<evidence type="ECO:0000256" key="7">
    <source>
        <dbReference type="ARBA" id="ARBA00023136"/>
    </source>
</evidence>
<dbReference type="EMBL" id="BEXD01001324">
    <property type="protein sequence ID" value="GBB93537.1"/>
    <property type="molecule type" value="Genomic_DNA"/>
</dbReference>
<feature type="domain" description="Wax synthase" evidence="9">
    <location>
        <begin position="350"/>
        <end position="441"/>
    </location>
</feature>
<dbReference type="GO" id="GO:0016020">
    <property type="term" value="C:membrane"/>
    <property type="evidence" value="ECO:0007669"/>
    <property type="project" value="UniProtKB-SubCell"/>
</dbReference>
<dbReference type="GO" id="GO:0008374">
    <property type="term" value="F:O-acyltransferase activity"/>
    <property type="evidence" value="ECO:0007669"/>
    <property type="project" value="InterPro"/>
</dbReference>
<comment type="subcellular location">
    <subcellularLocation>
        <location evidence="1">Membrane</location>
        <topology evidence="1">Multi-pass membrane protein</topology>
    </subcellularLocation>
</comment>
<name>A0A2Z6QTM5_9GLOM</name>
<evidence type="ECO:0000256" key="2">
    <source>
        <dbReference type="ARBA" id="ARBA00005179"/>
    </source>
</evidence>
<evidence type="ECO:0000256" key="5">
    <source>
        <dbReference type="ARBA" id="ARBA00022692"/>
    </source>
</evidence>
<evidence type="ECO:0000256" key="8">
    <source>
        <dbReference type="SAM" id="Phobius"/>
    </source>
</evidence>
<keyword evidence="6 8" id="KW-1133">Transmembrane helix</keyword>
<comment type="caution">
    <text evidence="10">The sequence shown here is derived from an EMBL/GenBank/DDBJ whole genome shotgun (WGS) entry which is preliminary data.</text>
</comment>
<feature type="transmembrane region" description="Helical" evidence="8">
    <location>
        <begin position="470"/>
        <end position="492"/>
    </location>
</feature>
<feature type="transmembrane region" description="Helical" evidence="8">
    <location>
        <begin position="207"/>
        <end position="227"/>
    </location>
</feature>
<evidence type="ECO:0000256" key="3">
    <source>
        <dbReference type="ARBA" id="ARBA00007282"/>
    </source>
</evidence>
<evidence type="ECO:0000313" key="10">
    <source>
        <dbReference type="EMBL" id="GBB93537.1"/>
    </source>
</evidence>
<dbReference type="Proteomes" id="UP000247702">
    <property type="component" value="Unassembled WGS sequence"/>
</dbReference>
<keyword evidence="7 8" id="KW-0472">Membrane</keyword>
<dbReference type="InterPro" id="IPR032805">
    <property type="entry name" value="Wax_synthase_dom"/>
</dbReference>
<gene>
    <name evidence="10" type="ORF">RclHR1_02190012</name>
</gene>
<dbReference type="GO" id="GO:0006629">
    <property type="term" value="P:lipid metabolic process"/>
    <property type="evidence" value="ECO:0007669"/>
    <property type="project" value="InterPro"/>
</dbReference>
<feature type="transmembrane region" description="Helical" evidence="8">
    <location>
        <begin position="267"/>
        <end position="300"/>
    </location>
</feature>
<dbReference type="PANTHER" id="PTHR31595">
    <property type="entry name" value="LONG-CHAIN-ALCOHOL O-FATTY-ACYLTRANSFERASE 3-RELATED"/>
    <property type="match status" value="1"/>
</dbReference>
<feature type="transmembrane region" description="Helical" evidence="8">
    <location>
        <begin position="437"/>
        <end position="458"/>
    </location>
</feature>
<keyword evidence="5 8" id="KW-0812">Transmembrane</keyword>
<organism evidence="10 11">
    <name type="scientific">Rhizophagus clarus</name>
    <dbReference type="NCBI Taxonomy" id="94130"/>
    <lineage>
        <taxon>Eukaryota</taxon>
        <taxon>Fungi</taxon>
        <taxon>Fungi incertae sedis</taxon>
        <taxon>Mucoromycota</taxon>
        <taxon>Glomeromycotina</taxon>
        <taxon>Glomeromycetes</taxon>
        <taxon>Glomerales</taxon>
        <taxon>Glomeraceae</taxon>
        <taxon>Rhizophagus</taxon>
    </lineage>
</organism>
<keyword evidence="4" id="KW-0808">Transferase</keyword>
<evidence type="ECO:0000256" key="4">
    <source>
        <dbReference type="ARBA" id="ARBA00022679"/>
    </source>
</evidence>
<proteinExistence type="inferred from homology"/>
<reference evidence="10 11" key="1">
    <citation type="submission" date="2017-11" db="EMBL/GenBank/DDBJ databases">
        <title>The genome of Rhizophagus clarus HR1 reveals common genetic basis of auxotrophy among arbuscular mycorrhizal fungi.</title>
        <authorList>
            <person name="Kobayashi Y."/>
        </authorList>
    </citation>
    <scope>NUCLEOTIDE SEQUENCE [LARGE SCALE GENOMIC DNA]</scope>
    <source>
        <strain evidence="10 11">HR1</strain>
    </source>
</reference>
<dbReference type="AlphaFoldDB" id="A0A2Z6QTM5"/>
<evidence type="ECO:0000256" key="6">
    <source>
        <dbReference type="ARBA" id="ARBA00022989"/>
    </source>
</evidence>
<dbReference type="InterPro" id="IPR044851">
    <property type="entry name" value="Wax_synthase"/>
</dbReference>
<protein>
    <recommendedName>
        <fullName evidence="9">Wax synthase domain-containing protein</fullName>
    </recommendedName>
</protein>
<feature type="transmembrane region" description="Helical" evidence="8">
    <location>
        <begin position="45"/>
        <end position="64"/>
    </location>
</feature>
<evidence type="ECO:0000313" key="11">
    <source>
        <dbReference type="Proteomes" id="UP000247702"/>
    </source>
</evidence>
<evidence type="ECO:0000256" key="1">
    <source>
        <dbReference type="ARBA" id="ARBA00004141"/>
    </source>
</evidence>
<accession>A0A2Z6QTM5</accession>
<feature type="transmembrane region" description="Helical" evidence="8">
    <location>
        <begin position="98"/>
        <end position="117"/>
    </location>
</feature>